<dbReference type="Proteomes" id="UP000028042">
    <property type="component" value="Unassembled WGS sequence"/>
</dbReference>
<dbReference type="KEGG" id="cpat:CLPA_c26580"/>
<dbReference type="InterPro" id="IPR001279">
    <property type="entry name" value="Metallo-B-lactamas"/>
</dbReference>
<name>A0A0H3JAN6_CLOPA</name>
<dbReference type="PANTHER" id="PTHR30619:SF1">
    <property type="entry name" value="RECOMBINATION PROTEIN 2"/>
    <property type="match status" value="1"/>
</dbReference>
<accession>A0A0H3JAN6</accession>
<keyword evidence="1" id="KW-0812">Transmembrane</keyword>
<evidence type="ECO:0000259" key="2">
    <source>
        <dbReference type="Pfam" id="PF00753"/>
    </source>
</evidence>
<dbReference type="InterPro" id="IPR036866">
    <property type="entry name" value="RibonucZ/Hydroxyglut_hydro"/>
</dbReference>
<dbReference type="PANTHER" id="PTHR30619">
    <property type="entry name" value="DNA INTERNALIZATION/COMPETENCE PROTEIN COMEC/REC2"/>
    <property type="match status" value="1"/>
</dbReference>
<reference evidence="3 6" key="1">
    <citation type="journal article" date="2015" name="Genome Announc.">
        <title>Complete Genome Sequence of the Nitrogen-Fixing and Solvent-Producing Clostridium pasteurianum DSM 525.</title>
        <authorList>
            <person name="Poehlein A."/>
            <person name="Grosse-Honebrink A."/>
            <person name="Zhang Y."/>
            <person name="Minton N.P."/>
            <person name="Daniel R."/>
        </authorList>
    </citation>
    <scope>NUCLEOTIDE SEQUENCE [LARGE SCALE GENOMIC DNA]</scope>
    <source>
        <strain evidence="3">DSM 525</strain>
        <strain evidence="6">DSM 525 / ATCC 6013</strain>
    </source>
</reference>
<reference evidence="4" key="2">
    <citation type="submission" date="2015-10" db="EMBL/GenBank/DDBJ databases">
        <title>Improved Draft Genome Sequence of Clostridium pasteurianum Strain ATCC 6013 (DSM 525) Using a Hybrid Next-Generation Sequencing Approach.</title>
        <authorList>
            <person name="Pyne M.E."/>
            <person name="Utturkar S.M."/>
            <person name="Brown S.D."/>
            <person name="Moo-Young M."/>
            <person name="Chung D.A."/>
            <person name="Chou P.C."/>
        </authorList>
    </citation>
    <scope>NUCLEOTIDE SEQUENCE</scope>
    <source>
        <strain evidence="4">ATCC 6013</strain>
    </source>
</reference>
<dbReference type="InterPro" id="IPR052159">
    <property type="entry name" value="Competence_DNA_uptake"/>
</dbReference>
<feature type="domain" description="Metallo-beta-lactamase" evidence="2">
    <location>
        <begin position="108"/>
        <end position="189"/>
    </location>
</feature>
<dbReference type="Pfam" id="PF00753">
    <property type="entry name" value="Lactamase_B"/>
    <property type="match status" value="1"/>
</dbReference>
<dbReference type="EMBL" id="JPGY02000001">
    <property type="protein sequence ID" value="KRU11277.1"/>
    <property type="molecule type" value="Genomic_DNA"/>
</dbReference>
<evidence type="ECO:0000313" key="3">
    <source>
        <dbReference type="EMBL" id="AJA52713.1"/>
    </source>
</evidence>
<evidence type="ECO:0000313" key="5">
    <source>
        <dbReference type="Proteomes" id="UP000028042"/>
    </source>
</evidence>
<dbReference type="Gene3D" id="3.60.15.10">
    <property type="entry name" value="Ribonuclease Z/Hydroxyacylglutathione hydrolase-like"/>
    <property type="match status" value="1"/>
</dbReference>
<dbReference type="GeneID" id="93074788"/>
<feature type="transmembrane region" description="Helical" evidence="1">
    <location>
        <begin position="6"/>
        <end position="25"/>
    </location>
</feature>
<sequence>MEILLLVFGSSFAVFFITMGMNSIIKRNSKTKFYFIGVIISFIIAFIGFWKIPINTENNLSNKNDVTMSKDQGSIITNLEAMDSQAVSSVIKNNPLNVSFINNGLNGAVLIQFDGKNILVDSGKTDNIKYIEDSLKGHSVKNIDSIILTTSDEDSIGAAADLIKNYNIKDIRYIEDSIKNGKSFKDIQSSAEVNNTIVKKIDSSYSINNAIISTSSITKGVKVDFKFPEDQYDSSIQAMSFVKDSFNNESNQNLRHSVTTSCDSLGNIVVSVAAYRN</sequence>
<proteinExistence type="predicted"/>
<dbReference type="Proteomes" id="UP000030905">
    <property type="component" value="Chromosome"/>
</dbReference>
<keyword evidence="1" id="KW-0472">Membrane</keyword>
<dbReference type="SUPFAM" id="SSF56281">
    <property type="entry name" value="Metallo-hydrolase/oxidoreductase"/>
    <property type="match status" value="1"/>
</dbReference>
<gene>
    <name evidence="3" type="ORF">CLPA_c26580</name>
    <name evidence="4" type="ORF">CP6013_00524</name>
</gene>
<dbReference type="KEGG" id="cpae:CPAST_c26580"/>
<reference evidence="4 5" key="3">
    <citation type="journal article" name="Genome Announc.">
        <title>Improved Draft Genome Sequence of Clostridium pasteurianum Strain ATCC 6013 (DSM 525) Using a Hybrid Next-Generation Sequencing Approach.</title>
        <authorList>
            <person name="Pyne M.E."/>
            <person name="Utturkar S."/>
            <person name="Brown S.D."/>
            <person name="Moo-Young M."/>
            <person name="Chung D.A."/>
            <person name="Chou C.P."/>
        </authorList>
    </citation>
    <scope>NUCLEOTIDE SEQUENCE [LARGE SCALE GENOMIC DNA]</scope>
    <source>
        <strain evidence="4 5">ATCC 6013</strain>
    </source>
</reference>
<dbReference type="RefSeq" id="WP_003442574.1">
    <property type="nucleotide sequence ID" value="NZ_ANZB01000003.1"/>
</dbReference>
<dbReference type="PATRIC" id="fig|1262449.3.peg.1102"/>
<evidence type="ECO:0000313" key="6">
    <source>
        <dbReference type="Proteomes" id="UP000030905"/>
    </source>
</evidence>
<dbReference type="EMBL" id="CP009268">
    <property type="protein sequence ID" value="AJA52713.1"/>
    <property type="molecule type" value="Genomic_DNA"/>
</dbReference>
<dbReference type="eggNOG" id="COG2333">
    <property type="taxonomic scope" value="Bacteria"/>
</dbReference>
<protein>
    <submittedName>
        <fullName evidence="4">Beta-lactamase domain protein</fullName>
    </submittedName>
    <submittedName>
        <fullName evidence="3">Metallo-beta-lactamase superfamily</fullName>
    </submittedName>
</protein>
<keyword evidence="6" id="KW-1185">Reference proteome</keyword>
<evidence type="ECO:0000256" key="1">
    <source>
        <dbReference type="SAM" id="Phobius"/>
    </source>
</evidence>
<keyword evidence="1" id="KW-1133">Transmembrane helix</keyword>
<organism evidence="3 6">
    <name type="scientific">Clostridium pasteurianum DSM 525 = ATCC 6013</name>
    <dbReference type="NCBI Taxonomy" id="1262449"/>
    <lineage>
        <taxon>Bacteria</taxon>
        <taxon>Bacillati</taxon>
        <taxon>Bacillota</taxon>
        <taxon>Clostridia</taxon>
        <taxon>Eubacteriales</taxon>
        <taxon>Clostridiaceae</taxon>
        <taxon>Clostridium</taxon>
    </lineage>
</organism>
<feature type="transmembrane region" description="Helical" evidence="1">
    <location>
        <begin position="32"/>
        <end position="50"/>
    </location>
</feature>
<evidence type="ECO:0000313" key="4">
    <source>
        <dbReference type="EMBL" id="KRU11277.1"/>
    </source>
</evidence>
<dbReference type="AlphaFoldDB" id="A0A0H3JAN6"/>